<keyword evidence="2 5" id="KW-0808">Transferase</keyword>
<evidence type="ECO:0000313" key="6">
    <source>
        <dbReference type="EMBL" id="RXF69932.1"/>
    </source>
</evidence>
<dbReference type="EC" id="2.4.2.52" evidence="5"/>
<evidence type="ECO:0000256" key="2">
    <source>
        <dbReference type="ARBA" id="ARBA00022679"/>
    </source>
</evidence>
<dbReference type="NCBIfam" id="TIGR03132">
    <property type="entry name" value="malonate_mdcB"/>
    <property type="match status" value="1"/>
</dbReference>
<dbReference type="Proteomes" id="UP000289708">
    <property type="component" value="Unassembled WGS sequence"/>
</dbReference>
<name>A0A4V1KI97_9HYPH</name>
<comment type="similarity">
    <text evidence="5">Belongs to the CitG/MdcB family.</text>
</comment>
<dbReference type="InterPro" id="IPR017555">
    <property type="entry name" value="TriPribosyl-deP-CoA_syn"/>
</dbReference>
<dbReference type="AlphaFoldDB" id="A0A4V1KI97"/>
<accession>A0A4V1KI97</accession>
<keyword evidence="6" id="KW-0328">Glycosyltransferase</keyword>
<sequence>MSPFALRTRGLSAGEAARIDALAVEALMRELVCYPKPGLVSLVDSGSHSDMDASTFRRSIAALEGYFGEMADAGAERSSFRELNAIGRRAEARMFAATHGINTHRGAVFSLGLLAAAAGRAAVDENHEAARVCRLVADHWGAEIRMAGAAEREASHGARVRARYGAPGAREEAAEGFPTVIGHALPAYRAKRAAGASLNDAMVDAFFAIVAVLEDNNLLYRGGPEALRRAQELALDVLARGGASAPGGRERAEAVHRAFTAARMSPGGAADLLAATVFLAAFEGPEPCA</sequence>
<organism evidence="6 7">
    <name type="scientific">Hansschlegelia zhihuaiae</name>
    <dbReference type="NCBI Taxonomy" id="405005"/>
    <lineage>
        <taxon>Bacteria</taxon>
        <taxon>Pseudomonadati</taxon>
        <taxon>Pseudomonadota</taxon>
        <taxon>Alphaproteobacteria</taxon>
        <taxon>Hyphomicrobiales</taxon>
        <taxon>Methylopilaceae</taxon>
        <taxon>Hansschlegelia</taxon>
    </lineage>
</organism>
<dbReference type="InterPro" id="IPR002736">
    <property type="entry name" value="CitG"/>
</dbReference>
<keyword evidence="4 5" id="KW-0067">ATP-binding</keyword>
<reference evidence="6 7" key="1">
    <citation type="submission" date="2018-12" db="EMBL/GenBank/DDBJ databases">
        <title>bacterium Hansschlegelia zhihuaiae S113.</title>
        <authorList>
            <person name="He J."/>
        </authorList>
    </citation>
    <scope>NUCLEOTIDE SEQUENCE [LARGE SCALE GENOMIC DNA]</scope>
    <source>
        <strain evidence="6 7">S 113</strain>
    </source>
</reference>
<dbReference type="GO" id="GO:0046917">
    <property type="term" value="F:triphosphoribosyl-dephospho-CoA synthase activity"/>
    <property type="evidence" value="ECO:0007669"/>
    <property type="project" value="UniProtKB-UniRule"/>
</dbReference>
<evidence type="ECO:0000256" key="4">
    <source>
        <dbReference type="ARBA" id="ARBA00022840"/>
    </source>
</evidence>
<keyword evidence="3 5" id="KW-0547">Nucleotide-binding</keyword>
<dbReference type="PANTHER" id="PTHR30201:SF2">
    <property type="entry name" value="2-(5''-TRIPHOSPHORIBOSYL)-3'-DEPHOSPHOCOENZYME-A SYNTHASE"/>
    <property type="match status" value="1"/>
</dbReference>
<keyword evidence="7" id="KW-1185">Reference proteome</keyword>
<protein>
    <recommendedName>
        <fullName evidence="5">Probable 2-(5''-triphosphoribosyl)-3'-dephosphocoenzyme-A synthase</fullName>
        <shortName evidence="5">2-(5''-triphosphoribosyl)-3'-dephospho-CoA synthase</shortName>
        <ecNumber evidence="5">2.4.2.52</ecNumber>
    </recommendedName>
</protein>
<comment type="function">
    <text evidence="5">Involved in the formation of 2-(5''-phosphoribosyl)-3'-dephosphocoenzyme-A, the prosthetic group of the acyl-carrier protein of the malonate decarboxylase.</text>
</comment>
<dbReference type="RefSeq" id="WP_128778761.1">
    <property type="nucleotide sequence ID" value="NZ_RYFI01000019.1"/>
</dbReference>
<dbReference type="EMBL" id="RYFI01000019">
    <property type="protein sequence ID" value="RXF69932.1"/>
    <property type="molecule type" value="Genomic_DNA"/>
</dbReference>
<dbReference type="GO" id="GO:0016757">
    <property type="term" value="F:glycosyltransferase activity"/>
    <property type="evidence" value="ECO:0007669"/>
    <property type="project" value="UniProtKB-KW"/>
</dbReference>
<dbReference type="OrthoDB" id="114886at2"/>
<dbReference type="Pfam" id="PF01874">
    <property type="entry name" value="CitG"/>
    <property type="match status" value="1"/>
</dbReference>
<dbReference type="GO" id="GO:0005524">
    <property type="term" value="F:ATP binding"/>
    <property type="evidence" value="ECO:0007669"/>
    <property type="project" value="UniProtKB-KW"/>
</dbReference>
<evidence type="ECO:0000256" key="5">
    <source>
        <dbReference type="HAMAP-Rule" id="MF_01883"/>
    </source>
</evidence>
<proteinExistence type="inferred from homology"/>
<gene>
    <name evidence="5 6" type="primary">mdcB</name>
    <name evidence="6" type="ORF">EK403_17495</name>
</gene>
<dbReference type="Gene3D" id="1.10.4200.10">
    <property type="entry name" value="Triphosphoribosyl-dephospho-CoA protein"/>
    <property type="match status" value="1"/>
</dbReference>
<dbReference type="GO" id="GO:0051191">
    <property type="term" value="P:prosthetic group biosynthetic process"/>
    <property type="evidence" value="ECO:0007669"/>
    <property type="project" value="TreeGrafter"/>
</dbReference>
<dbReference type="HAMAP" id="MF_01883">
    <property type="entry name" value="MdcB"/>
    <property type="match status" value="1"/>
</dbReference>
<comment type="catalytic activity">
    <reaction evidence="1 5">
        <text>3'-dephospho-CoA + ATP = 2'-(5''-triphospho-alpha-D-ribosyl)-3'-dephospho-CoA + adenine</text>
        <dbReference type="Rhea" id="RHEA:15117"/>
        <dbReference type="ChEBI" id="CHEBI:16708"/>
        <dbReference type="ChEBI" id="CHEBI:30616"/>
        <dbReference type="ChEBI" id="CHEBI:57328"/>
        <dbReference type="ChEBI" id="CHEBI:61378"/>
        <dbReference type="EC" id="2.4.2.52"/>
    </reaction>
</comment>
<evidence type="ECO:0000313" key="7">
    <source>
        <dbReference type="Proteomes" id="UP000289708"/>
    </source>
</evidence>
<dbReference type="PANTHER" id="PTHR30201">
    <property type="entry name" value="TRIPHOSPHORIBOSYL-DEPHOSPHO-COA SYNTHASE"/>
    <property type="match status" value="1"/>
</dbReference>
<comment type="caution">
    <text evidence="6">The sequence shown here is derived from an EMBL/GenBank/DDBJ whole genome shotgun (WGS) entry which is preliminary data.</text>
</comment>
<evidence type="ECO:0000256" key="3">
    <source>
        <dbReference type="ARBA" id="ARBA00022741"/>
    </source>
</evidence>
<evidence type="ECO:0000256" key="1">
    <source>
        <dbReference type="ARBA" id="ARBA00001210"/>
    </source>
</evidence>